<dbReference type="Pfam" id="PF18935">
    <property type="entry name" value="DUF5683"/>
    <property type="match status" value="1"/>
</dbReference>
<sequence length="245" mass="27731">MLSLNQSKFVDSKVLVFTRIFGLVFLLFVIKNNSAYAQKDSTVKESLGGTIEDAEFLRENLARKRRAKKAARREKFLSTLPKKHNAKAATLLALVPGLGQIYNRRFWKLPIVYGGLGALGYFTVSNYIDYGCFKRAYLHAVDDNPNTTYVCPSTPTATANELKIYRDNAQETAELFVLGLTVFYGLTIIDAFVDAHLMRFDIDDDLSMKIEPKVDYDFSTQRFVPSVGLAIVPRMKKNKPITPYF</sequence>
<keyword evidence="1" id="KW-1133">Transmembrane helix</keyword>
<keyword evidence="1" id="KW-0812">Transmembrane</keyword>
<organism evidence="3 4">
    <name type="scientific">Aureispira anguillae</name>
    <dbReference type="NCBI Taxonomy" id="2864201"/>
    <lineage>
        <taxon>Bacteria</taxon>
        <taxon>Pseudomonadati</taxon>
        <taxon>Bacteroidota</taxon>
        <taxon>Saprospiria</taxon>
        <taxon>Saprospirales</taxon>
        <taxon>Saprospiraceae</taxon>
        <taxon>Aureispira</taxon>
    </lineage>
</organism>
<feature type="transmembrane region" description="Helical" evidence="1">
    <location>
        <begin position="175"/>
        <end position="193"/>
    </location>
</feature>
<evidence type="ECO:0000259" key="2">
    <source>
        <dbReference type="Pfam" id="PF18935"/>
    </source>
</evidence>
<evidence type="ECO:0000313" key="4">
    <source>
        <dbReference type="Proteomes" id="UP001060919"/>
    </source>
</evidence>
<dbReference type="Proteomes" id="UP001060919">
    <property type="component" value="Chromosome"/>
</dbReference>
<dbReference type="KEGG" id="aup:AsAng_0024380"/>
<keyword evidence="4" id="KW-1185">Reference proteome</keyword>
<proteinExistence type="predicted"/>
<evidence type="ECO:0000313" key="3">
    <source>
        <dbReference type="EMBL" id="BDS11724.1"/>
    </source>
</evidence>
<feature type="transmembrane region" description="Helical" evidence="1">
    <location>
        <begin position="12"/>
        <end position="30"/>
    </location>
</feature>
<evidence type="ECO:0000256" key="1">
    <source>
        <dbReference type="SAM" id="Phobius"/>
    </source>
</evidence>
<keyword evidence="1" id="KW-0472">Membrane</keyword>
<accession>A0A916DRB6</accession>
<dbReference type="EMBL" id="AP026867">
    <property type="protein sequence ID" value="BDS11724.1"/>
    <property type="molecule type" value="Genomic_DNA"/>
</dbReference>
<protein>
    <submittedName>
        <fullName evidence="3">DUF5683 domain-containing protein</fullName>
    </submittedName>
</protein>
<dbReference type="AlphaFoldDB" id="A0A916DRB6"/>
<gene>
    <name evidence="3" type="ORF">AsAng_0024380</name>
</gene>
<name>A0A916DRB6_9BACT</name>
<reference evidence="3" key="1">
    <citation type="submission" date="2022-09" db="EMBL/GenBank/DDBJ databases">
        <title>Aureispira anguillicida sp. nov., isolated from Leptocephalus of Japanese eel Anguilla japonica.</title>
        <authorList>
            <person name="Yuasa K."/>
            <person name="Mekata T."/>
            <person name="Ikunari K."/>
        </authorList>
    </citation>
    <scope>NUCLEOTIDE SEQUENCE</scope>
    <source>
        <strain evidence="3">EL160426</strain>
    </source>
</reference>
<dbReference type="InterPro" id="IPR043738">
    <property type="entry name" value="DUF5683"/>
</dbReference>
<feature type="domain" description="DUF5683" evidence="2">
    <location>
        <begin position="83"/>
        <end position="228"/>
    </location>
</feature>